<gene>
    <name evidence="6" type="ORF">NCGR_LOCUS28161</name>
</gene>
<evidence type="ECO:0000259" key="5">
    <source>
        <dbReference type="Pfam" id="PF13087"/>
    </source>
</evidence>
<dbReference type="GO" id="GO:0016787">
    <property type="term" value="F:hydrolase activity"/>
    <property type="evidence" value="ECO:0007669"/>
    <property type="project" value="UniProtKB-KW"/>
</dbReference>
<dbReference type="CDD" id="cd18808">
    <property type="entry name" value="SF1_C_Upf1"/>
    <property type="match status" value="1"/>
</dbReference>
<evidence type="ECO:0000256" key="1">
    <source>
        <dbReference type="ARBA" id="ARBA00022741"/>
    </source>
</evidence>
<keyword evidence="3" id="KW-0347">Helicase</keyword>
<dbReference type="InterPro" id="IPR027417">
    <property type="entry name" value="P-loop_NTPase"/>
</dbReference>
<name>A0A811PL01_9POAL</name>
<dbReference type="PANTHER" id="PTHR43788">
    <property type="entry name" value="DNA2/NAM7 HELICASE FAMILY MEMBER"/>
    <property type="match status" value="1"/>
</dbReference>
<keyword evidence="1" id="KW-0547">Nucleotide-binding</keyword>
<keyword evidence="7" id="KW-1185">Reference proteome</keyword>
<dbReference type="GO" id="GO:0043139">
    <property type="term" value="F:5'-3' DNA helicase activity"/>
    <property type="evidence" value="ECO:0007669"/>
    <property type="project" value="TreeGrafter"/>
</dbReference>
<organism evidence="6 7">
    <name type="scientific">Miscanthus lutarioriparius</name>
    <dbReference type="NCBI Taxonomy" id="422564"/>
    <lineage>
        <taxon>Eukaryota</taxon>
        <taxon>Viridiplantae</taxon>
        <taxon>Streptophyta</taxon>
        <taxon>Embryophyta</taxon>
        <taxon>Tracheophyta</taxon>
        <taxon>Spermatophyta</taxon>
        <taxon>Magnoliopsida</taxon>
        <taxon>Liliopsida</taxon>
        <taxon>Poales</taxon>
        <taxon>Poaceae</taxon>
        <taxon>PACMAD clade</taxon>
        <taxon>Panicoideae</taxon>
        <taxon>Andropogonodae</taxon>
        <taxon>Andropogoneae</taxon>
        <taxon>Saccharinae</taxon>
        <taxon>Miscanthus</taxon>
    </lineage>
</organism>
<evidence type="ECO:0000313" key="7">
    <source>
        <dbReference type="Proteomes" id="UP000604825"/>
    </source>
</evidence>
<evidence type="ECO:0000313" key="6">
    <source>
        <dbReference type="EMBL" id="CAD6242792.1"/>
    </source>
</evidence>
<dbReference type="Gene3D" id="2.40.30.270">
    <property type="match status" value="1"/>
</dbReference>
<comment type="caution">
    <text evidence="6">The sequence shown here is derived from an EMBL/GenBank/DDBJ whole genome shotgun (WGS) entry which is preliminary data.</text>
</comment>
<evidence type="ECO:0000256" key="3">
    <source>
        <dbReference type="ARBA" id="ARBA00022806"/>
    </source>
</evidence>
<reference evidence="6" key="1">
    <citation type="submission" date="2020-10" db="EMBL/GenBank/DDBJ databases">
        <authorList>
            <person name="Han B."/>
            <person name="Lu T."/>
            <person name="Zhao Q."/>
            <person name="Huang X."/>
            <person name="Zhao Y."/>
        </authorList>
    </citation>
    <scope>NUCLEOTIDE SEQUENCE</scope>
</reference>
<protein>
    <recommendedName>
        <fullName evidence="5">DNA2/NAM7 helicase-like C-terminal domain-containing protein</fullName>
    </recommendedName>
</protein>
<dbReference type="SUPFAM" id="SSF52540">
    <property type="entry name" value="P-loop containing nucleoside triphosphate hydrolases"/>
    <property type="match status" value="1"/>
</dbReference>
<keyword evidence="4" id="KW-0067">ATP-binding</keyword>
<dbReference type="Pfam" id="PF13087">
    <property type="entry name" value="AAA_12"/>
    <property type="match status" value="1"/>
</dbReference>
<dbReference type="InterPro" id="IPR047187">
    <property type="entry name" value="SF1_C_Upf1"/>
</dbReference>
<dbReference type="OrthoDB" id="6513042at2759"/>
<dbReference type="GO" id="GO:0005524">
    <property type="term" value="F:ATP binding"/>
    <property type="evidence" value="ECO:0007669"/>
    <property type="project" value="UniProtKB-KW"/>
</dbReference>
<dbReference type="AlphaFoldDB" id="A0A811PL01"/>
<dbReference type="EMBL" id="CAJGYO010000007">
    <property type="protein sequence ID" value="CAD6242792.1"/>
    <property type="molecule type" value="Genomic_DNA"/>
</dbReference>
<feature type="domain" description="DNA2/NAM7 helicase-like C-terminal" evidence="5">
    <location>
        <begin position="345"/>
        <end position="482"/>
    </location>
</feature>
<dbReference type="InterPro" id="IPR050534">
    <property type="entry name" value="Coronavir_polyprotein_1ab"/>
</dbReference>
<evidence type="ECO:0000256" key="2">
    <source>
        <dbReference type="ARBA" id="ARBA00022801"/>
    </source>
</evidence>
<sequence>MEEAPISVATLYQNGDPLGRKELGRCVVEWLRQGMRSLASKLAAAEMAGDLVPTALALEWGSAEGRLGFVIQAQPYLSAAPMPQGLEALCLKACTHYPTLFDHFQRELCDVLLSYQNQGLISDLRATQPWRILEEMANSSEHRAAMRTTSPRPKAVHSSIGITLKKVSLMQTRIEEFVRHMSDLLRIERDVELEFTQEELNAPPMLDDDSKPPKPVEYLVSHGQAQQEQCDTICNLNVIISSIGLGGLHLVLFRVEGGHKLPPTTLSPGDMVCVRTCNSRGEGTTSCKQGFVYNLGEDGCSITVALESRHGDATFCRLFGKSVRIDRIQGLADSLRYKATWITRCPLLLLDTRMPNGALNIGCKEHLDPAGTGSFYNEGEADIVTQQVLNLVLCGVSPTAIAVQSPYIAQVQLLREKLEEYPGLSAVEVSTIDSFQGREADAVIISMVRSNPVGAVGFLGDSRRINVAITRERKHVTVVCDTSTVCHSTFLARLLRHIRRYGQVKHVAPGSLDGVSGLGFSQPTLPSIS</sequence>
<dbReference type="PANTHER" id="PTHR43788:SF3">
    <property type="entry name" value="P-LOOP CONTAINING NUCLEOSIDE TRIPHOSPHATE HYDROLASES SUPERFAMILY PROTEIN"/>
    <property type="match status" value="1"/>
</dbReference>
<proteinExistence type="predicted"/>
<dbReference type="FunFam" id="2.40.30.270:FF:000003">
    <property type="entry name" value="DNA-binding protein SMUBP-2 isoform X2"/>
    <property type="match status" value="1"/>
</dbReference>
<keyword evidence="2" id="KW-0378">Hydrolase</keyword>
<evidence type="ECO:0000256" key="4">
    <source>
        <dbReference type="ARBA" id="ARBA00022840"/>
    </source>
</evidence>
<dbReference type="Gene3D" id="3.40.50.300">
    <property type="entry name" value="P-loop containing nucleotide triphosphate hydrolases"/>
    <property type="match status" value="1"/>
</dbReference>
<dbReference type="Proteomes" id="UP000604825">
    <property type="component" value="Unassembled WGS sequence"/>
</dbReference>
<dbReference type="InterPro" id="IPR041679">
    <property type="entry name" value="DNA2/NAM7-like_C"/>
</dbReference>
<accession>A0A811PL01</accession>